<dbReference type="PANTHER" id="PTHR12083">
    <property type="entry name" value="BIFUNCTIONAL POLYNUCLEOTIDE PHOSPHATASE/KINASE"/>
    <property type="match status" value="1"/>
</dbReference>
<dbReference type="Gene3D" id="3.40.50.300">
    <property type="entry name" value="P-loop containing nucleotide triphosphate hydrolases"/>
    <property type="match status" value="1"/>
</dbReference>
<dbReference type="InterPro" id="IPR027417">
    <property type="entry name" value="P-loop_NTPase"/>
</dbReference>
<dbReference type="NCBIfam" id="TIGR01664">
    <property type="entry name" value="DNA-3'-Pase"/>
    <property type="match status" value="1"/>
</dbReference>
<dbReference type="GO" id="GO:0046403">
    <property type="term" value="F:polynucleotide 3'-phosphatase activity"/>
    <property type="evidence" value="ECO:0007669"/>
    <property type="project" value="TreeGrafter"/>
</dbReference>
<dbReference type="PANTHER" id="PTHR12083:SF9">
    <property type="entry name" value="BIFUNCTIONAL POLYNUCLEOTIDE PHOSPHATASE_KINASE"/>
    <property type="match status" value="1"/>
</dbReference>
<dbReference type="Gene3D" id="3.40.50.1000">
    <property type="entry name" value="HAD superfamily/HAD-like"/>
    <property type="match status" value="1"/>
</dbReference>
<evidence type="ECO:0000313" key="3">
    <source>
        <dbReference type="Proteomes" id="UP001497525"/>
    </source>
</evidence>
<dbReference type="FunFam" id="3.40.50.300:FF:000737">
    <property type="entry name" value="Bifunctional polynucleotide phosphatase/kinase"/>
    <property type="match status" value="1"/>
</dbReference>
<dbReference type="InterPro" id="IPR036412">
    <property type="entry name" value="HAD-like_sf"/>
</dbReference>
<dbReference type="SUPFAM" id="SSF56784">
    <property type="entry name" value="HAD-like"/>
    <property type="match status" value="1"/>
</dbReference>
<dbReference type="FunFam" id="3.40.50.1000:FF:000078">
    <property type="entry name" value="Bifunctional polynucleotide phosphatase/kinase"/>
    <property type="match status" value="1"/>
</dbReference>
<reference evidence="2" key="1">
    <citation type="submission" date="2024-06" db="EMBL/GenBank/DDBJ databases">
        <authorList>
            <person name="Liu X."/>
            <person name="Lenzi L."/>
            <person name="Haldenby T S."/>
            <person name="Uol C."/>
        </authorList>
    </citation>
    <scope>NUCLEOTIDE SEQUENCE</scope>
</reference>
<evidence type="ECO:0008006" key="4">
    <source>
        <dbReference type="Google" id="ProtNLM"/>
    </source>
</evidence>
<dbReference type="NCBIfam" id="TIGR01662">
    <property type="entry name" value="HAD-SF-IIIA"/>
    <property type="match status" value="1"/>
</dbReference>
<proteinExistence type="predicted"/>
<dbReference type="Pfam" id="PF08645">
    <property type="entry name" value="PNK3P"/>
    <property type="match status" value="1"/>
</dbReference>
<feature type="region of interest" description="Disordered" evidence="1">
    <location>
        <begin position="1"/>
        <end position="27"/>
    </location>
</feature>
<organism evidence="2 3">
    <name type="scientific">Calicophoron daubneyi</name>
    <name type="common">Rumen fluke</name>
    <name type="synonym">Paramphistomum daubneyi</name>
    <dbReference type="NCBI Taxonomy" id="300641"/>
    <lineage>
        <taxon>Eukaryota</taxon>
        <taxon>Metazoa</taxon>
        <taxon>Spiralia</taxon>
        <taxon>Lophotrochozoa</taxon>
        <taxon>Platyhelminthes</taxon>
        <taxon>Trematoda</taxon>
        <taxon>Digenea</taxon>
        <taxon>Plagiorchiida</taxon>
        <taxon>Pronocephalata</taxon>
        <taxon>Paramphistomoidea</taxon>
        <taxon>Paramphistomidae</taxon>
        <taxon>Calicophoron</taxon>
    </lineage>
</organism>
<dbReference type="GO" id="GO:0003690">
    <property type="term" value="F:double-stranded DNA binding"/>
    <property type="evidence" value="ECO:0007669"/>
    <property type="project" value="TreeGrafter"/>
</dbReference>
<dbReference type="Proteomes" id="UP001497525">
    <property type="component" value="Unassembled WGS sequence"/>
</dbReference>
<dbReference type="CDD" id="cd01625">
    <property type="entry name" value="HAD_PNP"/>
    <property type="match status" value="1"/>
</dbReference>
<protein>
    <recommendedName>
        <fullName evidence="4">Bifunctional polynucleotide phosphatase/kinase</fullName>
    </recommendedName>
</protein>
<dbReference type="InterPro" id="IPR006551">
    <property type="entry name" value="Polynucleotide_phosphatase"/>
</dbReference>
<dbReference type="InterPro" id="IPR006549">
    <property type="entry name" value="HAD-SF_hydro_IIIA"/>
</dbReference>
<evidence type="ECO:0000256" key="1">
    <source>
        <dbReference type="SAM" id="MobiDB-lite"/>
    </source>
</evidence>
<dbReference type="InterPro" id="IPR023214">
    <property type="entry name" value="HAD_sf"/>
</dbReference>
<evidence type="ECO:0000313" key="2">
    <source>
        <dbReference type="EMBL" id="CAL5131368.1"/>
    </source>
</evidence>
<dbReference type="GO" id="GO:0046404">
    <property type="term" value="F:ATP-dependent polydeoxyribonucleotide 5'-hydroxyl-kinase activity"/>
    <property type="evidence" value="ECO:0007669"/>
    <property type="project" value="TreeGrafter"/>
</dbReference>
<gene>
    <name evidence="2" type="ORF">CDAUBV1_LOCUS3786</name>
</gene>
<sequence length="406" mass="45108">MPPKRAQAKTNNNGGPPAKKPMQQTKLTPSIGGNWEVTDSLLIYTPPDAKPSSKILGLDMDGTIITTKSGKVFAQDTNDWKLLNDQVISKLKQYQSKGFKIVIMSNQSGIDKGHVTVAAFQTKVENILQQLGLPIQGYFSVKSDRNRKPMIGMWEVLEKEGNGGVAVDRSQSIYCGDAAGRPAEGSRKKDFSCGDRLFALNLGVPFRTPEQLWLERADAGPYSLPNFDPKAALNAKQPQLPTLTPPKKQEVILMVGYPASGKSYFCKTKLAPLGYTIVSRDVLNTWQKCVNATKDALRKGESVAVDNTNMDAESRGRYVEAAKAAGCPIRCFVMKTTVENARHNERFRVLTHEDHEPISQMVFNMLKSKYQEPTMKEGFSEIVEIPFVVDKQCQDLSLYCMHLLEK</sequence>
<name>A0AAV2T7T6_CALDB</name>
<accession>A0AAV2T7T6</accession>
<dbReference type="GO" id="GO:0006281">
    <property type="term" value="P:DNA repair"/>
    <property type="evidence" value="ECO:0007669"/>
    <property type="project" value="TreeGrafter"/>
</dbReference>
<dbReference type="Pfam" id="PF13671">
    <property type="entry name" value="AAA_33"/>
    <property type="match status" value="1"/>
</dbReference>
<dbReference type="AlphaFoldDB" id="A0AAV2T7T6"/>
<dbReference type="SUPFAM" id="SSF52540">
    <property type="entry name" value="P-loop containing nucleoside triphosphate hydrolases"/>
    <property type="match status" value="1"/>
</dbReference>
<dbReference type="EMBL" id="CAXLJL010000090">
    <property type="protein sequence ID" value="CAL5131368.1"/>
    <property type="molecule type" value="Genomic_DNA"/>
</dbReference>
<comment type="caution">
    <text evidence="2">The sequence shown here is derived from an EMBL/GenBank/DDBJ whole genome shotgun (WGS) entry which is preliminary data.</text>
</comment>
<dbReference type="InterPro" id="IPR013954">
    <property type="entry name" value="PNK3P"/>
</dbReference>